<sequence>MFFCDDSDANDLFSREPGPQDIKVDCDSYPVWIDQQQAVFFEEKLLLQGDEASKTFRLEGASQLYKAGLHLVDRRLEVSQK</sequence>
<gene>
    <name evidence="2" type="ORF">QNH46_13545</name>
</gene>
<evidence type="ECO:0000313" key="3">
    <source>
        <dbReference type="Proteomes" id="UP001177943"/>
    </source>
</evidence>
<protein>
    <submittedName>
        <fullName evidence="2">Iron-sulfur cluster biosynthesis family protein</fullName>
    </submittedName>
</protein>
<dbReference type="EMBL" id="CP126084">
    <property type="protein sequence ID" value="WHX47193.1"/>
    <property type="molecule type" value="Genomic_DNA"/>
</dbReference>
<evidence type="ECO:0000313" key="2">
    <source>
        <dbReference type="EMBL" id="WHX47193.1"/>
    </source>
</evidence>
<reference evidence="2" key="1">
    <citation type="submission" date="2023-05" db="EMBL/GenBank/DDBJ databases">
        <title>Comparative genomics of Bacillaceae isolates and their secondary metabolite potential.</title>
        <authorList>
            <person name="Song L."/>
            <person name="Nielsen L.J."/>
            <person name="Mohite O."/>
            <person name="Xu X."/>
            <person name="Weber T."/>
            <person name="Kovacs A.T."/>
        </authorList>
    </citation>
    <scope>NUCLEOTIDE SEQUENCE</scope>
    <source>
        <strain evidence="2">B2_4</strain>
    </source>
</reference>
<dbReference type="InterPro" id="IPR000361">
    <property type="entry name" value="ATAP_core_dom"/>
</dbReference>
<dbReference type="SUPFAM" id="SSF89360">
    <property type="entry name" value="HesB-like domain"/>
    <property type="match status" value="1"/>
</dbReference>
<dbReference type="InterPro" id="IPR035903">
    <property type="entry name" value="HesB-like_dom_sf"/>
</dbReference>
<dbReference type="Pfam" id="PF01521">
    <property type="entry name" value="Fe-S_biosyn"/>
    <property type="match status" value="1"/>
</dbReference>
<dbReference type="RefSeq" id="WP_283924786.1">
    <property type="nucleotide sequence ID" value="NZ_CP126084.1"/>
</dbReference>
<feature type="domain" description="Core" evidence="1">
    <location>
        <begin position="14"/>
        <end position="71"/>
    </location>
</feature>
<evidence type="ECO:0000259" key="1">
    <source>
        <dbReference type="Pfam" id="PF01521"/>
    </source>
</evidence>
<dbReference type="KEGG" id="pwn:QNH46_13545"/>
<dbReference type="Proteomes" id="UP001177943">
    <property type="component" value="Chromosome"/>
</dbReference>
<organism evidence="2 3">
    <name type="scientific">Paenibacillus woosongensis</name>
    <dbReference type="NCBI Taxonomy" id="307580"/>
    <lineage>
        <taxon>Bacteria</taxon>
        <taxon>Bacillati</taxon>
        <taxon>Bacillota</taxon>
        <taxon>Bacilli</taxon>
        <taxon>Bacillales</taxon>
        <taxon>Paenibacillaceae</taxon>
        <taxon>Paenibacillus</taxon>
    </lineage>
</organism>
<dbReference type="AlphaFoldDB" id="A0AA95I8J6"/>
<proteinExistence type="predicted"/>
<accession>A0AA95I8J6</accession>
<name>A0AA95I8J6_9BACL</name>